<keyword evidence="1" id="KW-0430">Lectin</keyword>
<feature type="transmembrane region" description="Helical" evidence="3">
    <location>
        <begin position="441"/>
        <end position="462"/>
    </location>
</feature>
<keyword evidence="3" id="KW-0472">Membrane</keyword>
<dbReference type="PANTHER" id="PTHR22799:SF6">
    <property type="entry name" value="C-TYPE LECTIN DOMAIN FAMILY 4 MEMBER M-LIKE"/>
    <property type="match status" value="1"/>
</dbReference>
<dbReference type="InterPro" id="IPR051663">
    <property type="entry name" value="CLec_Tetranectin-domain"/>
</dbReference>
<dbReference type="CDD" id="cd00037">
    <property type="entry name" value="CLECT"/>
    <property type="match status" value="1"/>
</dbReference>
<feature type="coiled-coil region" evidence="2">
    <location>
        <begin position="597"/>
        <end position="692"/>
    </location>
</feature>
<dbReference type="EMBL" id="GG666654">
    <property type="protein sequence ID" value="EEN45696.1"/>
    <property type="molecule type" value="Genomic_DNA"/>
</dbReference>
<dbReference type="AlphaFoldDB" id="C3ZNW1"/>
<protein>
    <recommendedName>
        <fullName evidence="5">C-type lectin domain-containing protein</fullName>
    </recommendedName>
</protein>
<dbReference type="InterPro" id="IPR016186">
    <property type="entry name" value="C-type_lectin-like/link_sf"/>
</dbReference>
<feature type="coiled-coil region" evidence="2">
    <location>
        <begin position="147"/>
        <end position="232"/>
    </location>
</feature>
<dbReference type="Gene3D" id="3.10.100.10">
    <property type="entry name" value="Mannose-Binding Protein A, subunit A"/>
    <property type="match status" value="1"/>
</dbReference>
<gene>
    <name evidence="4" type="ORF">BRAFLDRAFT_129474</name>
</gene>
<name>C3ZNW1_BRAFL</name>
<feature type="transmembrane region" description="Helical" evidence="3">
    <location>
        <begin position="566"/>
        <end position="585"/>
    </location>
</feature>
<evidence type="ECO:0000256" key="1">
    <source>
        <dbReference type="ARBA" id="ARBA00022734"/>
    </source>
</evidence>
<dbReference type="FunFam" id="1.20.1480.30:FF:000003">
    <property type="entry name" value="Uncharacterized protein"/>
    <property type="match status" value="1"/>
</dbReference>
<evidence type="ECO:0008006" key="5">
    <source>
        <dbReference type="Google" id="ProtNLM"/>
    </source>
</evidence>
<dbReference type="SUPFAM" id="SSF56436">
    <property type="entry name" value="C-type lectin-like"/>
    <property type="match status" value="1"/>
</dbReference>
<keyword evidence="3" id="KW-1133">Transmembrane helix</keyword>
<dbReference type="GO" id="GO:0030246">
    <property type="term" value="F:carbohydrate binding"/>
    <property type="evidence" value="ECO:0007669"/>
    <property type="project" value="UniProtKB-KW"/>
</dbReference>
<evidence type="ECO:0000313" key="4">
    <source>
        <dbReference type="EMBL" id="EEN45696.1"/>
    </source>
</evidence>
<evidence type="ECO:0000256" key="3">
    <source>
        <dbReference type="SAM" id="Phobius"/>
    </source>
</evidence>
<dbReference type="Gene3D" id="1.20.1480.30">
    <property type="entry name" value="Designed four-helix bundle protein"/>
    <property type="match status" value="3"/>
</dbReference>
<evidence type="ECO:0000256" key="2">
    <source>
        <dbReference type="SAM" id="Coils"/>
    </source>
</evidence>
<dbReference type="InterPro" id="IPR016187">
    <property type="entry name" value="CTDL_fold"/>
</dbReference>
<dbReference type="FunFam" id="1.20.1480.30:FF:000004">
    <property type="entry name" value="Uncharacterized protein"/>
    <property type="match status" value="1"/>
</dbReference>
<organism>
    <name type="scientific">Branchiostoma floridae</name>
    <name type="common">Florida lancelet</name>
    <name type="synonym">Amphioxus</name>
    <dbReference type="NCBI Taxonomy" id="7739"/>
    <lineage>
        <taxon>Eukaryota</taxon>
        <taxon>Metazoa</taxon>
        <taxon>Chordata</taxon>
        <taxon>Cephalochordata</taxon>
        <taxon>Leptocardii</taxon>
        <taxon>Amphioxiformes</taxon>
        <taxon>Branchiostomatidae</taxon>
        <taxon>Branchiostoma</taxon>
    </lineage>
</organism>
<dbReference type="PANTHER" id="PTHR22799">
    <property type="entry name" value="TETRANECTIN-RELATED"/>
    <property type="match status" value="1"/>
</dbReference>
<accession>C3ZNW1</accession>
<keyword evidence="2" id="KW-0175">Coiled coil</keyword>
<dbReference type="InParanoid" id="C3ZNW1"/>
<keyword evidence="3" id="KW-0812">Transmembrane</keyword>
<reference evidence="4" key="1">
    <citation type="journal article" date="2008" name="Nature">
        <title>The amphioxus genome and the evolution of the chordate karyotype.</title>
        <authorList>
            <consortium name="US DOE Joint Genome Institute (JGI-PGF)"/>
            <person name="Putnam N.H."/>
            <person name="Butts T."/>
            <person name="Ferrier D.E.K."/>
            <person name="Furlong R.F."/>
            <person name="Hellsten U."/>
            <person name="Kawashima T."/>
            <person name="Robinson-Rechavi M."/>
            <person name="Shoguchi E."/>
            <person name="Terry A."/>
            <person name="Yu J.-K."/>
            <person name="Benito-Gutierrez E.L."/>
            <person name="Dubchak I."/>
            <person name="Garcia-Fernandez J."/>
            <person name="Gibson-Brown J.J."/>
            <person name="Grigoriev I.V."/>
            <person name="Horton A.C."/>
            <person name="de Jong P.J."/>
            <person name="Jurka J."/>
            <person name="Kapitonov V.V."/>
            <person name="Kohara Y."/>
            <person name="Kuroki Y."/>
            <person name="Lindquist E."/>
            <person name="Lucas S."/>
            <person name="Osoegawa K."/>
            <person name="Pennacchio L.A."/>
            <person name="Salamov A.A."/>
            <person name="Satou Y."/>
            <person name="Sauka-Spengler T."/>
            <person name="Schmutz J."/>
            <person name="Shin-I T."/>
            <person name="Toyoda A."/>
            <person name="Bronner-Fraser M."/>
            <person name="Fujiyama A."/>
            <person name="Holland L.Z."/>
            <person name="Holland P.W.H."/>
            <person name="Satoh N."/>
            <person name="Rokhsar D.S."/>
        </authorList>
    </citation>
    <scope>NUCLEOTIDE SEQUENCE [LARGE SCALE GENOMIC DNA]</scope>
    <source>
        <strain evidence="4">S238N-H82</strain>
        <tissue evidence="4">Testes</tissue>
    </source>
</reference>
<proteinExistence type="predicted"/>
<sequence>MDRKLLQSPDYRHWFRCRHGDTCSPVVCRVRSCTSKQSRSGPLSRALTAAKAAGRRPNPLLSVRVVPAGVSAMATALLTSYKKTKKRLHTHRTYPGGASRGALCSFIRSHRSCIAAGIAVLIAVGLASLTFINKEEITQLSTTVDALKRDQDDMRQLSTTVDALKRDQDDMRQLSATVDALKRDQHDMRQLSTTVDALKRDQDDMRQLSTTVDALKRDLDSERSRVTDLEQRLRELPSCPKGYTEFRGICYKAFNTGKTFGDAAAACGEDGGTLAMPRDAETNTFLISLRKSPHRGRTSGLTSHASGRIASYARLFQSPFTPCCSKRLREDCAEVIIITGSRTSVMGLLPLFPRTPVMGLLPLFPRTPVMGLLLKIYVTGMQFGMAEAGEGSPTAVPQNACDGSPTEDLCDWDADIASAVIDVVAIVIDSLMIQGVIKNLIVFWIVYLVKLVLVIYGVFVVYSHYQNLRDGVVDDGPPVRSCTSKQSRSGPLSLALTAVKPTGRRPNPLGLLSIKVVRIPAGVSAMATALLTNCKKTKKRLHTHRTYPGGARCRTLCSFIRSHRSCIAAGIAVLIAVGLAPLTFINKEEISQLSTALKRDRDDMRQLSTTVDALKRDQDDMRQLSATVDALKRDRDDMRQLSATVDALKRDRDDMRQLSTTVDALKRDQDDMRQLSSTVDALKRELDDMRQLSTTVDALRCSGAMPAPASRTPTAQETALETQAILQLRSIGNGLGYQRLSARVVTAFRQYRYVVTNMQRRNRVYRALSGLLTYGLRRAPPGTYYLYSSELLNIVRDCYPSGEDVAWLLNNSNNQPTLDVEVSDLFDDKP</sequence>